<accession>A0A096VKG6</accession>
<reference evidence="2" key="1">
    <citation type="submission" date="2012-12" db="EMBL/GenBank/DDBJ databases">
        <title>Genomics of marine cyanopodoviruses.</title>
        <authorList>
            <person name="Huang S."/>
            <person name="Chen F."/>
        </authorList>
    </citation>
    <scope>NUCLEOTIDE SEQUENCE [LARGE SCALE GENOMIC DNA]</scope>
</reference>
<protein>
    <submittedName>
        <fullName evidence="1">Uncharacterized protein</fullName>
    </submittedName>
</protein>
<gene>
    <name evidence="1" type="ORF">S-CBP1_0044</name>
</gene>
<evidence type="ECO:0000313" key="1">
    <source>
        <dbReference type="EMBL" id="AGK86549.1"/>
    </source>
</evidence>
<sequence length="44" mass="4832">MNYMNLLWITFALSVLVAKTLLQTSYPAVVSVIRTKEVTTGSNG</sequence>
<proteinExistence type="predicted"/>
<keyword evidence="2" id="KW-1185">Reference proteome</keyword>
<organism evidence="1 2">
    <name type="scientific">Synechococcus phage S-CBP1</name>
    <dbReference type="NCBI Taxonomy" id="1273711"/>
    <lineage>
        <taxon>Viruses</taxon>
        <taxon>Duplodnaviria</taxon>
        <taxon>Heunggongvirae</taxon>
        <taxon>Uroviricota</taxon>
        <taxon>Caudoviricetes</taxon>
        <taxon>Autographivirales</taxon>
        <taxon>Sechaudvirinae</taxon>
        <taxon>Angmobvirus</taxon>
        <taxon>Angmobvirus SCBP1</taxon>
    </lineage>
</organism>
<evidence type="ECO:0000313" key="2">
    <source>
        <dbReference type="Proteomes" id="UP000030045"/>
    </source>
</evidence>
<dbReference type="EMBL" id="KC310802">
    <property type="protein sequence ID" value="AGK86549.1"/>
    <property type="molecule type" value="Genomic_DNA"/>
</dbReference>
<dbReference type="GeneID" id="22112124"/>
<dbReference type="KEGG" id="vg:22112124"/>
<name>A0A096VKG6_9CAUD</name>
<reference evidence="1 2" key="2">
    <citation type="journal article" date="2015" name="PLoS ONE">
        <title>Comparative Genomic and Phylogenomic Analyses Reveal a Conserved Core Genome Shared by Estuarine and Oceanic Cyanopodoviruses.</title>
        <authorList>
            <person name="Huang S."/>
            <person name="Zhang S."/>
            <person name="Jiao N."/>
            <person name="Chen F."/>
        </authorList>
    </citation>
    <scope>NUCLEOTIDE SEQUENCE [LARGE SCALE GENOMIC DNA]</scope>
</reference>
<dbReference type="RefSeq" id="YP_009103204.1">
    <property type="nucleotide sequence ID" value="NC_025456.1"/>
</dbReference>
<dbReference type="Proteomes" id="UP000030045">
    <property type="component" value="Segment"/>
</dbReference>